<sequence>MARRKRAFDICYQVYIDKSWIDILFLKNLRNNPSLLLDQCKISKDFLSTMVAKQYEVVKKFLVIHEGL</sequence>
<accession>A0A484ATG2</accession>
<proteinExistence type="predicted"/>
<comment type="caution">
    <text evidence="1">The sequence shown here is derived from an EMBL/GenBank/DDBJ whole genome shotgun (WGS) entry which is preliminary data.</text>
</comment>
<reference evidence="1 2" key="1">
    <citation type="journal article" date="2019" name="J. Hered.">
        <title>An Improved Genome Assembly for Drosophila navojoa, the Basal Species in the mojavensis Cluster.</title>
        <authorList>
            <person name="Vanderlinde T."/>
            <person name="Dupim E.G."/>
            <person name="Nazario-Yepiz N.O."/>
            <person name="Carvalho A.B."/>
        </authorList>
    </citation>
    <scope>NUCLEOTIDE SEQUENCE [LARGE SCALE GENOMIC DNA]</scope>
    <source>
        <strain evidence="1">Navoj_Jal97</strain>
        <tissue evidence="1">Whole organism</tissue>
    </source>
</reference>
<dbReference type="PANTHER" id="PTHR21391">
    <property type="entry name" value="AT04489P-RELATED"/>
    <property type="match status" value="1"/>
</dbReference>
<dbReference type="EMBL" id="LSRL02001119">
    <property type="protein sequence ID" value="TDG39352.1"/>
    <property type="molecule type" value="Genomic_DNA"/>
</dbReference>
<protein>
    <submittedName>
        <fullName evidence="1">Uncharacterized protein</fullName>
    </submittedName>
</protein>
<dbReference type="Proteomes" id="UP000295192">
    <property type="component" value="Unassembled WGS sequence"/>
</dbReference>
<evidence type="ECO:0000313" key="2">
    <source>
        <dbReference type="Proteomes" id="UP000295192"/>
    </source>
</evidence>
<dbReference type="AlphaFoldDB" id="A0A484ATG2"/>
<evidence type="ECO:0000313" key="1">
    <source>
        <dbReference type="EMBL" id="TDG39352.1"/>
    </source>
</evidence>
<dbReference type="OrthoDB" id="7752111at2759"/>
<name>A0A484ATG2_DRONA</name>
<keyword evidence="2" id="KW-1185">Reference proteome</keyword>
<gene>
    <name evidence="1" type="ORF">AWZ03_014226</name>
</gene>
<organism evidence="1 2">
    <name type="scientific">Drosophila navojoa</name>
    <name type="common">Fruit fly</name>
    <dbReference type="NCBI Taxonomy" id="7232"/>
    <lineage>
        <taxon>Eukaryota</taxon>
        <taxon>Metazoa</taxon>
        <taxon>Ecdysozoa</taxon>
        <taxon>Arthropoda</taxon>
        <taxon>Hexapoda</taxon>
        <taxon>Insecta</taxon>
        <taxon>Pterygota</taxon>
        <taxon>Neoptera</taxon>
        <taxon>Endopterygota</taxon>
        <taxon>Diptera</taxon>
        <taxon>Brachycera</taxon>
        <taxon>Muscomorpha</taxon>
        <taxon>Ephydroidea</taxon>
        <taxon>Drosophilidae</taxon>
        <taxon>Drosophila</taxon>
    </lineage>
</organism>
<dbReference type="PANTHER" id="PTHR21391:SF0">
    <property type="entry name" value="AT04489P-RELATED"/>
    <property type="match status" value="1"/>
</dbReference>